<sequence length="126" mass="14575">MTSNEREKWSEAMQGELKSIESNKAWELVKLPEGKKPIGYNPVARFESVRLILALAVQNGQTGLQMDVTTAFLNGFLEEEVYMDQPEDYVEKVKEKLVCRLNHSLYDLKQVPRCWNSVLDQKLKEI</sequence>
<accession>A0A1X7UBP0</accession>
<proteinExistence type="predicted"/>
<dbReference type="STRING" id="400682.A0A1X7UBP0"/>
<evidence type="ECO:0000259" key="1">
    <source>
        <dbReference type="Pfam" id="PF07727"/>
    </source>
</evidence>
<protein>
    <recommendedName>
        <fullName evidence="1">Reverse transcriptase Ty1/copia-type domain-containing protein</fullName>
    </recommendedName>
</protein>
<evidence type="ECO:0000313" key="2">
    <source>
        <dbReference type="EnsemblMetazoa" id="Aqu2.1.25358_001"/>
    </source>
</evidence>
<reference evidence="2" key="1">
    <citation type="submission" date="2017-05" db="UniProtKB">
        <authorList>
            <consortium name="EnsemblMetazoa"/>
        </authorList>
    </citation>
    <scope>IDENTIFICATION</scope>
</reference>
<dbReference type="InterPro" id="IPR013103">
    <property type="entry name" value="RVT_2"/>
</dbReference>
<dbReference type="eggNOG" id="KOG0017">
    <property type="taxonomic scope" value="Eukaryota"/>
</dbReference>
<dbReference type="AlphaFoldDB" id="A0A1X7UBP0"/>
<dbReference type="InParanoid" id="A0A1X7UBP0"/>
<name>A0A1X7UBP0_AMPQE</name>
<dbReference type="Pfam" id="PF07727">
    <property type="entry name" value="RVT_2"/>
    <property type="match status" value="1"/>
</dbReference>
<organism evidence="2">
    <name type="scientific">Amphimedon queenslandica</name>
    <name type="common">Sponge</name>
    <dbReference type="NCBI Taxonomy" id="400682"/>
    <lineage>
        <taxon>Eukaryota</taxon>
        <taxon>Metazoa</taxon>
        <taxon>Porifera</taxon>
        <taxon>Demospongiae</taxon>
        <taxon>Heteroscleromorpha</taxon>
        <taxon>Haplosclerida</taxon>
        <taxon>Niphatidae</taxon>
        <taxon>Amphimedon</taxon>
    </lineage>
</organism>
<dbReference type="EnsemblMetazoa" id="Aqu2.1.25358_001">
    <property type="protein sequence ID" value="Aqu2.1.25358_001"/>
    <property type="gene ID" value="Aqu2.1.25358"/>
</dbReference>
<feature type="domain" description="Reverse transcriptase Ty1/copia-type" evidence="1">
    <location>
        <begin position="40"/>
        <end position="125"/>
    </location>
</feature>